<feature type="domain" description="RagB/SusD" evidence="6">
    <location>
        <begin position="279"/>
        <end position="542"/>
    </location>
</feature>
<evidence type="ECO:0000313" key="9">
    <source>
        <dbReference type="Proteomes" id="UP001153642"/>
    </source>
</evidence>
<evidence type="ECO:0000256" key="2">
    <source>
        <dbReference type="ARBA" id="ARBA00006275"/>
    </source>
</evidence>
<feature type="domain" description="SusD-like N-terminal" evidence="7">
    <location>
        <begin position="65"/>
        <end position="221"/>
    </location>
</feature>
<evidence type="ECO:0000256" key="3">
    <source>
        <dbReference type="ARBA" id="ARBA00022729"/>
    </source>
</evidence>
<evidence type="ECO:0000256" key="1">
    <source>
        <dbReference type="ARBA" id="ARBA00004442"/>
    </source>
</evidence>
<organism evidence="8 9">
    <name type="scientific">Galbibacter pacificus</name>
    <dbReference type="NCBI Taxonomy" id="2996052"/>
    <lineage>
        <taxon>Bacteria</taxon>
        <taxon>Pseudomonadati</taxon>
        <taxon>Bacteroidota</taxon>
        <taxon>Flavobacteriia</taxon>
        <taxon>Flavobacteriales</taxon>
        <taxon>Flavobacteriaceae</taxon>
        <taxon>Galbibacter</taxon>
    </lineage>
</organism>
<comment type="similarity">
    <text evidence="2">Belongs to the SusD family.</text>
</comment>
<dbReference type="Proteomes" id="UP001153642">
    <property type="component" value="Unassembled WGS sequence"/>
</dbReference>
<dbReference type="SUPFAM" id="SSF48452">
    <property type="entry name" value="TPR-like"/>
    <property type="match status" value="1"/>
</dbReference>
<dbReference type="InterPro" id="IPR012944">
    <property type="entry name" value="SusD_RagB_dom"/>
</dbReference>
<dbReference type="PROSITE" id="PS51257">
    <property type="entry name" value="PROKAR_LIPOPROTEIN"/>
    <property type="match status" value="1"/>
</dbReference>
<comment type="subcellular location">
    <subcellularLocation>
        <location evidence="1">Cell outer membrane</location>
    </subcellularLocation>
</comment>
<dbReference type="InterPro" id="IPR033985">
    <property type="entry name" value="SusD-like_N"/>
</dbReference>
<evidence type="ECO:0000256" key="5">
    <source>
        <dbReference type="ARBA" id="ARBA00023237"/>
    </source>
</evidence>
<evidence type="ECO:0000259" key="7">
    <source>
        <dbReference type="Pfam" id="PF14322"/>
    </source>
</evidence>
<keyword evidence="3" id="KW-0732">Signal</keyword>
<dbReference type="EMBL" id="JAPMUA010000001">
    <property type="protein sequence ID" value="MDG3584606.1"/>
    <property type="molecule type" value="Genomic_DNA"/>
</dbReference>
<dbReference type="RefSeq" id="WP_277898364.1">
    <property type="nucleotide sequence ID" value="NZ_JAPMUA010000001.1"/>
</dbReference>
<keyword evidence="5" id="KW-0998">Cell outer membrane</keyword>
<reference evidence="8" key="1">
    <citation type="submission" date="2022-11" db="EMBL/GenBank/DDBJ databases">
        <title>High-quality draft genome sequence of Galbibacter sp. strain CMA-7.</title>
        <authorList>
            <person name="Wei L."/>
            <person name="Dong C."/>
            <person name="Shao Z."/>
        </authorList>
    </citation>
    <scope>NUCLEOTIDE SEQUENCE</scope>
    <source>
        <strain evidence="8">CMA-7</strain>
    </source>
</reference>
<dbReference type="InterPro" id="IPR011990">
    <property type="entry name" value="TPR-like_helical_dom_sf"/>
</dbReference>
<dbReference type="Gene3D" id="1.25.40.390">
    <property type="match status" value="1"/>
</dbReference>
<comment type="caution">
    <text evidence="8">The sequence shown here is derived from an EMBL/GenBank/DDBJ whole genome shotgun (WGS) entry which is preliminary data.</text>
</comment>
<dbReference type="CDD" id="cd08977">
    <property type="entry name" value="SusD"/>
    <property type="match status" value="1"/>
</dbReference>
<proteinExistence type="inferred from homology"/>
<name>A0ABT6FMW3_9FLAO</name>
<dbReference type="Pfam" id="PF07980">
    <property type="entry name" value="SusD_RagB"/>
    <property type="match status" value="1"/>
</dbReference>
<sequence length="542" mass="61580">MKIFNIKLLIPLVSVLVLVSCEKDLLNTEPSNELSNANFWKTQKDALNAVNAMYAFLPDYNEVEWDRMTDIATTNSPAQQTVTIERGEHDASLSRFKSNWDGGYQAIRAANYFLENIDKVREEDPSVSQDIINRYKAEVRFVRAFFYVRLTMLFGNVPLITRTLNIEESKEITRDPQQQIWDFVATEFDEIKNELPKAYSGNDIGRITKGAALSMKARAMLYAGRWNEASVAAKEVMDLGEYELYPNFKDLFSYEAENSNEIILDRQRAKDVAAHNFFASHAPVSLNGSVGICPTQTLANAYETVNGLPIGEDNSYNPLNPYANRDPRMGYTMFIPTFSDDVPGDVLFNGQVYDPRPDSGTGDEIEVDFYRTKTGYSIKKYINEEELNDRSNGGVNFILIRYADVLLMYAEAKIEMGSIDQSVYDAINEIRGRNDVNMPAIAQGLSQAELRKVVRHERMVELALEGLRFFDLRRWKTAENLMKGVIPGMNYIPIGEPTEASAIEELTYGGTTRAFNPNRDYLFPIPQEERILVPSLEQNPNY</sequence>
<evidence type="ECO:0000259" key="6">
    <source>
        <dbReference type="Pfam" id="PF07980"/>
    </source>
</evidence>
<dbReference type="Pfam" id="PF14322">
    <property type="entry name" value="SusD-like_3"/>
    <property type="match status" value="1"/>
</dbReference>
<protein>
    <submittedName>
        <fullName evidence="8">RagB/SusD family nutrient uptake outer membrane protein</fullName>
    </submittedName>
</protein>
<evidence type="ECO:0000256" key="4">
    <source>
        <dbReference type="ARBA" id="ARBA00023136"/>
    </source>
</evidence>
<keyword evidence="9" id="KW-1185">Reference proteome</keyword>
<gene>
    <name evidence="8" type="ORF">OSR52_01910</name>
</gene>
<evidence type="ECO:0000313" key="8">
    <source>
        <dbReference type="EMBL" id="MDG3584606.1"/>
    </source>
</evidence>
<accession>A0ABT6FMW3</accession>
<keyword evidence="4" id="KW-0472">Membrane</keyword>